<dbReference type="RefSeq" id="WP_041866898.1">
    <property type="nucleotide sequence ID" value="NC_007712.1"/>
</dbReference>
<sequence length="90" mass="10472">MNSLLTELLARRETGLIKEIEKLENRIIRMENQADAECWLLKDDIRQTRFEADCKLIEEYEEGIRSGLPKEEILSSLVNGALHRIQATMQ</sequence>
<protein>
    <submittedName>
        <fullName evidence="1">Uncharacterized protein</fullName>
    </submittedName>
</protein>
<reference evidence="1" key="1">
    <citation type="submission" date="2015-05" db="EMBL/GenBank/DDBJ databases">
        <authorList>
            <person name="Goodhead I."/>
        </authorList>
    </citation>
    <scope>NUCLEOTIDE SEQUENCE [LARGE SCALE GENOMIC DNA]</scope>
    <source>
        <strain evidence="1">B4</strain>
    </source>
</reference>
<dbReference type="AlphaFoldDB" id="A0A193QJ51"/>
<accession>A0A193QJ51</accession>
<dbReference type="BioCyc" id="SGLO343509:SGP1_RS10855-MONOMER"/>
<dbReference type="OrthoDB" id="6434827at2"/>
<dbReference type="EMBL" id="LN854557">
    <property type="protein sequence ID" value="CRL45196.1"/>
    <property type="molecule type" value="Genomic_DNA"/>
</dbReference>
<proteinExistence type="predicted"/>
<organism evidence="1">
    <name type="scientific">Sodalis glossinidius (strain morsitans)</name>
    <dbReference type="NCBI Taxonomy" id="343509"/>
    <lineage>
        <taxon>Bacteria</taxon>
        <taxon>Pseudomonadati</taxon>
        <taxon>Pseudomonadota</taxon>
        <taxon>Gammaproteobacteria</taxon>
        <taxon>Enterobacterales</taxon>
        <taxon>Bruguierivoracaceae</taxon>
        <taxon>Sodalis</taxon>
    </lineage>
</organism>
<dbReference type="Proteomes" id="UP000245838">
    <property type="component" value="Chromosome sggmmb4_Chromosome"/>
</dbReference>
<gene>
    <name evidence="1" type="ORF">SGGMMB4_02753</name>
</gene>
<evidence type="ECO:0000313" key="1">
    <source>
        <dbReference type="EMBL" id="CRL45196.1"/>
    </source>
</evidence>
<name>A0A193QJ51_SODGM</name>